<accession>A0ABY6DHU7</accession>
<dbReference type="PANTHER" id="PTHR43798">
    <property type="entry name" value="MONOACYLGLYCEROL LIPASE"/>
    <property type="match status" value="1"/>
</dbReference>
<protein>
    <submittedName>
        <fullName evidence="3">Alpha/beta hydrolase</fullName>
    </submittedName>
</protein>
<keyword evidence="3" id="KW-0378">Hydrolase</keyword>
<dbReference type="PRINTS" id="PR00111">
    <property type="entry name" value="ABHYDROLASE"/>
</dbReference>
<dbReference type="Gene3D" id="3.40.50.1820">
    <property type="entry name" value="alpha/beta hydrolase"/>
    <property type="match status" value="1"/>
</dbReference>
<gene>
    <name evidence="3" type="ORF">N8I74_09730</name>
</gene>
<dbReference type="InterPro" id="IPR050266">
    <property type="entry name" value="AB_hydrolase_sf"/>
</dbReference>
<dbReference type="Proteomes" id="UP001061302">
    <property type="component" value="Chromosome"/>
</dbReference>
<evidence type="ECO:0000259" key="2">
    <source>
        <dbReference type="Pfam" id="PF00561"/>
    </source>
</evidence>
<dbReference type="RefSeq" id="WP_263122805.1">
    <property type="nucleotide sequence ID" value="NZ_CP106753.1"/>
</dbReference>
<organism evidence="3 4">
    <name type="scientific">Chitiniphilus purpureus</name>
    <dbReference type="NCBI Taxonomy" id="2981137"/>
    <lineage>
        <taxon>Bacteria</taxon>
        <taxon>Pseudomonadati</taxon>
        <taxon>Pseudomonadota</taxon>
        <taxon>Betaproteobacteria</taxon>
        <taxon>Neisseriales</taxon>
        <taxon>Chitinibacteraceae</taxon>
        <taxon>Chitiniphilus</taxon>
    </lineage>
</organism>
<feature type="signal peptide" evidence="1">
    <location>
        <begin position="1"/>
        <end position="26"/>
    </location>
</feature>
<dbReference type="InterPro" id="IPR000073">
    <property type="entry name" value="AB_hydrolase_1"/>
</dbReference>
<name>A0ABY6DHU7_9NEIS</name>
<dbReference type="InterPro" id="IPR029058">
    <property type="entry name" value="AB_hydrolase_fold"/>
</dbReference>
<evidence type="ECO:0000313" key="3">
    <source>
        <dbReference type="EMBL" id="UXY13607.1"/>
    </source>
</evidence>
<reference evidence="3" key="1">
    <citation type="submission" date="2022-10" db="EMBL/GenBank/DDBJ databases">
        <title>Chitiniphilus purpureus sp. nov., a novel chitin-degrading bacterium isolated from crawfish pond sediment.</title>
        <authorList>
            <person name="Li K."/>
        </authorList>
    </citation>
    <scope>NUCLEOTIDE SEQUENCE</scope>
    <source>
        <strain evidence="3">CD1</strain>
    </source>
</reference>
<dbReference type="EMBL" id="CP106753">
    <property type="protein sequence ID" value="UXY13607.1"/>
    <property type="molecule type" value="Genomic_DNA"/>
</dbReference>
<sequence>MHLSRHPLLLLLTALSIAFSALPVHAKETGMPSASTNAATPLSKPGKTGHVLVNGVNYHYQIHGRGAPLLLLHGGLGSTEMFGPALAALARSRQVIGVDLQGHGRTALGERDLSLVDMGDDLAILLKRLGLQQVDVMGYSMGAGVAFRLAVQHPERVRRLVLVSAGYAQDGFFPEMLPMQAQLGAGMAEAMKPTPMYQSYVAIAPRPQDFPLLLDRMGALMRKPYDWSADVPQLAMPVMLVYGDSDMFRPEHIVKFYQLLGGGLRDAGWQREHMSRNRLAILPGLTHYDIFLSPTLASTALSFLDDQQAPQNWTAQPGGAK</sequence>
<keyword evidence="1" id="KW-0732">Signal</keyword>
<evidence type="ECO:0000313" key="4">
    <source>
        <dbReference type="Proteomes" id="UP001061302"/>
    </source>
</evidence>
<evidence type="ECO:0000256" key="1">
    <source>
        <dbReference type="SAM" id="SignalP"/>
    </source>
</evidence>
<feature type="chain" id="PRO_5046643720" evidence="1">
    <location>
        <begin position="27"/>
        <end position="321"/>
    </location>
</feature>
<dbReference type="GO" id="GO:0016787">
    <property type="term" value="F:hydrolase activity"/>
    <property type="evidence" value="ECO:0007669"/>
    <property type="project" value="UniProtKB-KW"/>
</dbReference>
<keyword evidence="4" id="KW-1185">Reference proteome</keyword>
<feature type="domain" description="AB hydrolase-1" evidence="2">
    <location>
        <begin position="68"/>
        <end position="180"/>
    </location>
</feature>
<proteinExistence type="predicted"/>
<dbReference type="SUPFAM" id="SSF53474">
    <property type="entry name" value="alpha/beta-Hydrolases"/>
    <property type="match status" value="1"/>
</dbReference>
<dbReference type="Pfam" id="PF00561">
    <property type="entry name" value="Abhydrolase_1"/>
    <property type="match status" value="1"/>
</dbReference>